<evidence type="ECO:0000313" key="2">
    <source>
        <dbReference type="EMBL" id="OLO12349.1"/>
    </source>
</evidence>
<dbReference type="Gene3D" id="3.40.50.1820">
    <property type="entry name" value="alpha/beta hydrolase"/>
    <property type="match status" value="1"/>
</dbReference>
<name>A0A1Q8TF87_9GAMM</name>
<feature type="domain" description="AB hydrolase-1" evidence="1">
    <location>
        <begin position="5"/>
        <end position="235"/>
    </location>
</feature>
<dbReference type="STRING" id="223900.GCA_000821045_00703"/>
<dbReference type="Proteomes" id="UP000186806">
    <property type="component" value="Unassembled WGS sequence"/>
</dbReference>
<dbReference type="InterPro" id="IPR029058">
    <property type="entry name" value="AB_hydrolase_fold"/>
</dbReference>
<dbReference type="GO" id="GO:0080031">
    <property type="term" value="F:methyl salicylate esterase activity"/>
    <property type="evidence" value="ECO:0007669"/>
    <property type="project" value="TreeGrafter"/>
</dbReference>
<evidence type="ECO:0000259" key="1">
    <source>
        <dbReference type="Pfam" id="PF12697"/>
    </source>
</evidence>
<proteinExistence type="predicted"/>
<gene>
    <name evidence="2" type="ORF">BTW10_05485</name>
</gene>
<dbReference type="InterPro" id="IPR045889">
    <property type="entry name" value="MES/HNL"/>
</dbReference>
<organism evidence="2 3">
    <name type="scientific">Chromohalobacter japonicus</name>
    <dbReference type="NCBI Taxonomy" id="223900"/>
    <lineage>
        <taxon>Bacteria</taxon>
        <taxon>Pseudomonadati</taxon>
        <taxon>Pseudomonadota</taxon>
        <taxon>Gammaproteobacteria</taxon>
        <taxon>Oceanospirillales</taxon>
        <taxon>Halomonadaceae</taxon>
        <taxon>Chromohalobacter</taxon>
    </lineage>
</organism>
<evidence type="ECO:0000313" key="3">
    <source>
        <dbReference type="Proteomes" id="UP000186806"/>
    </source>
</evidence>
<dbReference type="AlphaFoldDB" id="A0A1Q8TF87"/>
<protein>
    <recommendedName>
        <fullName evidence="1">AB hydrolase-1 domain-containing protein</fullName>
    </recommendedName>
</protein>
<comment type="caution">
    <text evidence="2">The sequence shown here is derived from an EMBL/GenBank/DDBJ whole genome shotgun (WGS) entry which is preliminary data.</text>
</comment>
<dbReference type="EMBL" id="MSDQ01000007">
    <property type="protein sequence ID" value="OLO12349.1"/>
    <property type="molecule type" value="Genomic_DNA"/>
</dbReference>
<dbReference type="InterPro" id="IPR000639">
    <property type="entry name" value="Epox_hydrolase-like"/>
</dbReference>
<dbReference type="PANTHER" id="PTHR10992:SF1032">
    <property type="entry name" value="METHYLESTERASE 17"/>
    <property type="match status" value="1"/>
</dbReference>
<dbReference type="PRINTS" id="PR00412">
    <property type="entry name" value="EPOXHYDRLASE"/>
</dbReference>
<dbReference type="GO" id="GO:0080032">
    <property type="term" value="F:methyl jasmonate esterase activity"/>
    <property type="evidence" value="ECO:0007669"/>
    <property type="project" value="TreeGrafter"/>
</dbReference>
<accession>A0A1Q8TF87</accession>
<dbReference type="InterPro" id="IPR000073">
    <property type="entry name" value="AB_hydrolase_1"/>
</dbReference>
<sequence length="239" mass="26444">MNTYLLVHGAWHGAWCWHKVIPGLEKAGHRVIAPDLPSLGADKTPASEIGPYTWVDHICEQLDRLDEPVILVGHSRGGIVISQVAEKRPDKIKSLVYLSAFMVPNGESLKSTANLPVNSDSIASPNMEIDTEAGQVTIKDEVIKDAFYHLCSEEDVALARSLLQPEALAPLVTKVAITEKNFGSVPRVYIELLQDKAVTLPLQRYFQQQLPCDRVITIDSDHSPFFCRPQEVIDALLSL</sequence>
<dbReference type="RefSeq" id="WP_040240493.1">
    <property type="nucleotide sequence ID" value="NZ_LN651366.1"/>
</dbReference>
<dbReference type="OrthoDB" id="5729753at2"/>
<dbReference type="SUPFAM" id="SSF53474">
    <property type="entry name" value="alpha/beta-Hydrolases"/>
    <property type="match status" value="1"/>
</dbReference>
<dbReference type="GO" id="GO:0080030">
    <property type="term" value="F:methyl indole-3-acetate esterase activity"/>
    <property type="evidence" value="ECO:0007669"/>
    <property type="project" value="TreeGrafter"/>
</dbReference>
<dbReference type="Pfam" id="PF12697">
    <property type="entry name" value="Abhydrolase_6"/>
    <property type="match status" value="1"/>
</dbReference>
<dbReference type="PRINTS" id="PR00111">
    <property type="entry name" value="ABHYDROLASE"/>
</dbReference>
<reference evidence="2 3" key="1">
    <citation type="submission" date="2016-12" db="EMBL/GenBank/DDBJ databases">
        <title>Draft genome sequences of strains Salinicola socius SMB35, Salinicola sp. MH3R3-1 and Chromohalobacter sp. SMB17 from the Verkhnekamsk potash mining region of Russia.</title>
        <authorList>
            <person name="Mavrodi D.V."/>
            <person name="Olsson B.E."/>
            <person name="Korsakova E.S."/>
            <person name="Pyankova A."/>
            <person name="Mavrodi O.V."/>
            <person name="Plotnikova E.G."/>
        </authorList>
    </citation>
    <scope>NUCLEOTIDE SEQUENCE [LARGE SCALE GENOMIC DNA]</scope>
    <source>
        <strain evidence="2 3">SMB17</strain>
    </source>
</reference>
<dbReference type="GO" id="GO:0009694">
    <property type="term" value="P:jasmonic acid metabolic process"/>
    <property type="evidence" value="ECO:0007669"/>
    <property type="project" value="TreeGrafter"/>
</dbReference>
<dbReference type="PANTHER" id="PTHR10992">
    <property type="entry name" value="METHYLESTERASE FAMILY MEMBER"/>
    <property type="match status" value="1"/>
</dbReference>
<keyword evidence="3" id="KW-1185">Reference proteome</keyword>
<dbReference type="GO" id="GO:0009696">
    <property type="term" value="P:salicylic acid metabolic process"/>
    <property type="evidence" value="ECO:0007669"/>
    <property type="project" value="TreeGrafter"/>
</dbReference>